<evidence type="ECO:0000259" key="16">
    <source>
        <dbReference type="PROSITE" id="PS50172"/>
    </source>
</evidence>
<protein>
    <recommendedName>
        <fullName evidence="3 13">DNA repair protein REV1</fullName>
        <ecNumber evidence="13">2.7.7.-</ecNumber>
    </recommendedName>
</protein>
<dbReference type="SMART" id="SM00292">
    <property type="entry name" value="BRCT"/>
    <property type="match status" value="1"/>
</dbReference>
<name>A0AAN8Q1W5_POLSC</name>
<dbReference type="Gene3D" id="1.10.150.20">
    <property type="entry name" value="5' to 3' exonuclease, C-terminal subdomain"/>
    <property type="match status" value="1"/>
</dbReference>
<evidence type="ECO:0000256" key="14">
    <source>
        <dbReference type="PIRSR" id="PIRSR036573-2"/>
    </source>
</evidence>
<evidence type="ECO:0000256" key="2">
    <source>
        <dbReference type="ARBA" id="ARBA00010945"/>
    </source>
</evidence>
<keyword evidence="8 13" id="KW-0227">DNA damage</keyword>
<evidence type="ECO:0000256" key="15">
    <source>
        <dbReference type="SAM" id="MobiDB-lite"/>
    </source>
</evidence>
<evidence type="ECO:0000256" key="10">
    <source>
        <dbReference type="ARBA" id="ARBA00023125"/>
    </source>
</evidence>
<dbReference type="SUPFAM" id="SSF100879">
    <property type="entry name" value="Lesion bypass DNA polymerase (Y-family), little finger domain"/>
    <property type="match status" value="1"/>
</dbReference>
<evidence type="ECO:0000256" key="13">
    <source>
        <dbReference type="PIRNR" id="PIRNR036573"/>
    </source>
</evidence>
<dbReference type="InterPro" id="IPR038401">
    <property type="entry name" value="Rev1_C_sf"/>
</dbReference>
<evidence type="ECO:0000256" key="4">
    <source>
        <dbReference type="ARBA" id="ARBA00022634"/>
    </source>
</evidence>
<feature type="binding site" evidence="14">
    <location>
        <position position="233"/>
    </location>
    <ligand>
        <name>Mg(2+)</name>
        <dbReference type="ChEBI" id="CHEBI:18420"/>
        <label>1</label>
    </ligand>
</feature>
<feature type="region of interest" description="Disordered" evidence="15">
    <location>
        <begin position="289"/>
        <end position="321"/>
    </location>
</feature>
<dbReference type="InterPro" id="IPR043502">
    <property type="entry name" value="DNA/RNA_pol_sf"/>
</dbReference>
<dbReference type="Gene3D" id="3.40.50.10190">
    <property type="entry name" value="BRCT domain"/>
    <property type="match status" value="1"/>
</dbReference>
<keyword evidence="4 13" id="KW-0237">DNA synthesis</keyword>
<dbReference type="InterPro" id="IPR036420">
    <property type="entry name" value="BRCT_dom_sf"/>
</dbReference>
<feature type="binding site" evidence="14">
    <location>
        <position position="396"/>
    </location>
    <ligand>
        <name>Mg(2+)</name>
        <dbReference type="ChEBI" id="CHEBI:18420"/>
        <label>1</label>
    </ligand>
</feature>
<feature type="binding site" evidence="14">
    <location>
        <position position="397"/>
    </location>
    <ligand>
        <name>Mg(2+)</name>
        <dbReference type="ChEBI" id="CHEBI:18420"/>
        <label>1</label>
    </ligand>
</feature>
<dbReference type="PANTHER" id="PTHR45990:SF1">
    <property type="entry name" value="DNA REPAIR PROTEIN REV1"/>
    <property type="match status" value="1"/>
</dbReference>
<dbReference type="InterPro" id="IPR001126">
    <property type="entry name" value="UmuC"/>
</dbReference>
<dbReference type="InterPro" id="IPR031991">
    <property type="entry name" value="Rev1_C"/>
</dbReference>
<evidence type="ECO:0000256" key="9">
    <source>
        <dbReference type="ARBA" id="ARBA00022842"/>
    </source>
</evidence>
<evidence type="ECO:0000256" key="12">
    <source>
        <dbReference type="ARBA" id="ARBA00023242"/>
    </source>
</evidence>
<dbReference type="InterPro" id="IPR012112">
    <property type="entry name" value="REV1"/>
</dbReference>
<comment type="subcellular location">
    <subcellularLocation>
        <location evidence="1 13">Nucleus</location>
    </subcellularLocation>
</comment>
<dbReference type="Pfam" id="PF16727">
    <property type="entry name" value="REV1_C"/>
    <property type="match status" value="1"/>
</dbReference>
<dbReference type="CDD" id="cd17719">
    <property type="entry name" value="BRCT_Rev1"/>
    <property type="match status" value="1"/>
</dbReference>
<dbReference type="GO" id="GO:0017125">
    <property type="term" value="F:deoxycytidyl transferase activity"/>
    <property type="evidence" value="ECO:0007669"/>
    <property type="project" value="TreeGrafter"/>
</dbReference>
<dbReference type="SUPFAM" id="SSF52113">
    <property type="entry name" value="BRCT domain"/>
    <property type="match status" value="1"/>
</dbReference>
<evidence type="ECO:0000256" key="5">
    <source>
        <dbReference type="ARBA" id="ARBA00022679"/>
    </source>
</evidence>
<keyword evidence="7 14" id="KW-0479">Metal-binding</keyword>
<keyword evidence="12 13" id="KW-0539">Nucleus</keyword>
<feature type="compositionally biased region" description="Polar residues" evidence="15">
    <location>
        <begin position="298"/>
        <end position="308"/>
    </location>
</feature>
<keyword evidence="5 13" id="KW-0808">Transferase</keyword>
<accession>A0AAN8Q1W5</accession>
<proteinExistence type="inferred from homology"/>
<dbReference type="EC" id="2.7.7.-" evidence="13"/>
<dbReference type="PANTHER" id="PTHR45990">
    <property type="entry name" value="DNA REPAIR PROTEIN REV1"/>
    <property type="match status" value="1"/>
</dbReference>
<dbReference type="Gene3D" id="3.40.1170.60">
    <property type="match status" value="2"/>
</dbReference>
<dbReference type="InterPro" id="IPR043128">
    <property type="entry name" value="Rev_trsase/Diguanyl_cyclase"/>
</dbReference>
<dbReference type="Gene3D" id="3.30.70.270">
    <property type="match status" value="2"/>
</dbReference>
<evidence type="ECO:0000259" key="17">
    <source>
        <dbReference type="PROSITE" id="PS50173"/>
    </source>
</evidence>
<organism evidence="18 19">
    <name type="scientific">Polyplax serrata</name>
    <name type="common">Common mouse louse</name>
    <dbReference type="NCBI Taxonomy" id="468196"/>
    <lineage>
        <taxon>Eukaryota</taxon>
        <taxon>Metazoa</taxon>
        <taxon>Ecdysozoa</taxon>
        <taxon>Arthropoda</taxon>
        <taxon>Hexapoda</taxon>
        <taxon>Insecta</taxon>
        <taxon>Pterygota</taxon>
        <taxon>Neoptera</taxon>
        <taxon>Paraneoptera</taxon>
        <taxon>Psocodea</taxon>
        <taxon>Troctomorpha</taxon>
        <taxon>Phthiraptera</taxon>
        <taxon>Anoplura</taxon>
        <taxon>Polyplacidae</taxon>
        <taxon>Polyplax</taxon>
    </lineage>
</organism>
<dbReference type="Proteomes" id="UP001372834">
    <property type="component" value="Unassembled WGS sequence"/>
</dbReference>
<dbReference type="GO" id="GO:0005634">
    <property type="term" value="C:nucleus"/>
    <property type="evidence" value="ECO:0007669"/>
    <property type="project" value="UniProtKB-SubCell"/>
</dbReference>
<dbReference type="InterPro" id="IPR001357">
    <property type="entry name" value="BRCT_dom"/>
</dbReference>
<evidence type="ECO:0000256" key="7">
    <source>
        <dbReference type="ARBA" id="ARBA00022723"/>
    </source>
</evidence>
<evidence type="ECO:0000313" key="19">
    <source>
        <dbReference type="Proteomes" id="UP001372834"/>
    </source>
</evidence>
<dbReference type="PROSITE" id="PS50173">
    <property type="entry name" value="UMUC"/>
    <property type="match status" value="1"/>
</dbReference>
<comment type="cofactor">
    <cofactor evidence="14">
        <name>Mg(2+)</name>
        <dbReference type="ChEBI" id="CHEBI:18420"/>
    </cofactor>
    <text evidence="14">Binds 2 magnesium ions.</text>
</comment>
<dbReference type="InterPro" id="IPR036775">
    <property type="entry name" value="DNA_pol_Y-fam_lit_finger_sf"/>
</dbReference>
<dbReference type="Pfam" id="PF00817">
    <property type="entry name" value="IMS"/>
    <property type="match status" value="2"/>
</dbReference>
<dbReference type="GO" id="GO:0003887">
    <property type="term" value="F:DNA-directed DNA polymerase activity"/>
    <property type="evidence" value="ECO:0007669"/>
    <property type="project" value="InterPro"/>
</dbReference>
<dbReference type="EMBL" id="JAWJWE010000011">
    <property type="protein sequence ID" value="KAK6630443.1"/>
    <property type="molecule type" value="Genomic_DNA"/>
</dbReference>
<comment type="function">
    <text evidence="13">Deoxycytidyl transferase involved in DNA repair. Transfers a dCMP residue from dCTP to the 3'-end of a DNA primer in a template-dependent reaction. May assist in the first step in the bypass of abasic lesions by the insertion of a nucleotide opposite the lesion. Required for normal induction of mutations by physical and chemical agents.</text>
</comment>
<evidence type="ECO:0000256" key="1">
    <source>
        <dbReference type="ARBA" id="ARBA00004123"/>
    </source>
</evidence>
<evidence type="ECO:0000313" key="18">
    <source>
        <dbReference type="EMBL" id="KAK6630443.1"/>
    </source>
</evidence>
<dbReference type="Gene3D" id="1.20.58.1280">
    <property type="entry name" value="DNA repair protein Rev1, C-terminal domain"/>
    <property type="match status" value="1"/>
</dbReference>
<keyword evidence="11 13" id="KW-0234">DNA repair</keyword>
<evidence type="ECO:0000256" key="6">
    <source>
        <dbReference type="ARBA" id="ARBA00022695"/>
    </source>
</evidence>
<dbReference type="SUPFAM" id="SSF56672">
    <property type="entry name" value="DNA/RNA polymerases"/>
    <property type="match status" value="1"/>
</dbReference>
<evidence type="ECO:0000256" key="8">
    <source>
        <dbReference type="ARBA" id="ARBA00022763"/>
    </source>
</evidence>
<dbReference type="AlphaFoldDB" id="A0AAN8Q1W5"/>
<dbReference type="CDD" id="cd01701">
    <property type="entry name" value="PolY_Rev1"/>
    <property type="match status" value="1"/>
</dbReference>
<feature type="domain" description="UmuC" evidence="17">
    <location>
        <begin position="229"/>
        <end position="479"/>
    </location>
</feature>
<dbReference type="InterPro" id="IPR053848">
    <property type="entry name" value="IMS_HHH_1"/>
</dbReference>
<dbReference type="GO" id="GO:0046872">
    <property type="term" value="F:metal ion binding"/>
    <property type="evidence" value="ECO:0007669"/>
    <property type="project" value="UniProtKB-KW"/>
</dbReference>
<dbReference type="Pfam" id="PF11799">
    <property type="entry name" value="IMS_C"/>
    <property type="match status" value="1"/>
</dbReference>
<dbReference type="GO" id="GO:0006281">
    <property type="term" value="P:DNA repair"/>
    <property type="evidence" value="ECO:0007669"/>
    <property type="project" value="UniProtKB-KW"/>
</dbReference>
<evidence type="ECO:0000256" key="11">
    <source>
        <dbReference type="ARBA" id="ARBA00023204"/>
    </source>
</evidence>
<dbReference type="FunFam" id="3.40.50.10190:FF:000011">
    <property type="entry name" value="DNA repair protein REV1"/>
    <property type="match status" value="1"/>
</dbReference>
<reference evidence="18 19" key="1">
    <citation type="submission" date="2023-10" db="EMBL/GenBank/DDBJ databases">
        <title>Genomes of two closely related lineages of the louse Polyplax serrata with different host specificities.</title>
        <authorList>
            <person name="Martinu J."/>
            <person name="Tarabai H."/>
            <person name="Stefka J."/>
            <person name="Hypsa V."/>
        </authorList>
    </citation>
    <scope>NUCLEOTIDE SEQUENCE [LARGE SCALE GENOMIC DNA]</scope>
    <source>
        <strain evidence="18">HR10_N</strain>
    </source>
</reference>
<keyword evidence="9 14" id="KW-0460">Magnesium</keyword>
<gene>
    <name evidence="18" type="ORF">RUM43_014788</name>
</gene>
<dbReference type="Pfam" id="PF21999">
    <property type="entry name" value="IMS_HHH_1"/>
    <property type="match status" value="1"/>
</dbReference>
<dbReference type="PROSITE" id="PS50172">
    <property type="entry name" value="BRCT"/>
    <property type="match status" value="1"/>
</dbReference>
<evidence type="ECO:0000256" key="3">
    <source>
        <dbReference type="ARBA" id="ARBA00020399"/>
    </source>
</evidence>
<sequence length="850" mass="96989">MWKQKKRRSEDGFEQWGGYMNAKISKLENQFEKEKVSAKEQNEKLSDIFYGVSIFVNGYTQPSADELRCLMLLHGGTYHHYHRPKKTTHIIASALPNSKFDQMETFHVVKPEWITESIKAGKLLNCNNYLLKNDFPHLFQYNIHNQLLHHRETGKELKNSKTAADEGYLTEFYNNSRLHYISTLASKLKQYVWEMRETHTGSFPKRSQLLHILDSDLCNDPTLMENNVIMHIDMDCFFVSVALRNYPQYKGHPVAVTHARGNSRHNNSKSNKKFELEFYKRKMRSKIKPRQIVRKNDTNNSNKVTNSHENGKNEDSEDEAFEEWSKEVSSMSEIASCSYEAREAGVSKGMYLGPALKLCPNLKTIPYDFDGYRDVSMTLYNTVAEYTLDIEAVSCDELFIDCTNLLDEVKIAPLKLAEILRREIAEKTKCTSSVGIGQNKLQARLATKHAKPNGQCHIPPDRVNDFMKKLSVYDLPGVGRTIGAQLESLSVTNCGELQNMSLVILQKEFGPKIGLMLYNYCRGEDEKKLNFTCERKSVSAEVNYGIRFNDHQEAEIFIEQLSAEVARRLKDVNMAGKNISFKVMFRARAAPIETAKYLGHGACDVASRSVSLNFATCDVSVISKHVLALYRQLNIPANELRGIGIGITKLENFNKSFKTLHKYFERNNHDFKGTLKPGTGIKASECTEEKKSLSKNLHPTEMDCNVFDSLPLDLKSEILKEYELEAFSGSKTNVPTCHGANHQNRNVIGKACLDLSELGIADLKEMLKEWVFTEKNPQPLDVIIMKTFLSALVLKKHLEKLCILIRCMHRHIKACRSNSPIWQQTYDRIVDRVQSCMVSVFGRTLSSQGV</sequence>
<dbReference type="Gene3D" id="3.30.1490.100">
    <property type="entry name" value="DNA polymerase, Y-family, little finger domain"/>
    <property type="match status" value="1"/>
</dbReference>
<comment type="caution">
    <text evidence="18">The sequence shown here is derived from an EMBL/GenBank/DDBJ whole genome shotgun (WGS) entry which is preliminary data.</text>
</comment>
<dbReference type="InterPro" id="IPR017961">
    <property type="entry name" value="DNA_pol_Y-fam_little_finger"/>
</dbReference>
<dbReference type="GO" id="GO:0003684">
    <property type="term" value="F:damaged DNA binding"/>
    <property type="evidence" value="ECO:0007669"/>
    <property type="project" value="UniProtKB-UniRule"/>
</dbReference>
<dbReference type="Pfam" id="PF16589">
    <property type="entry name" value="BRCT_2"/>
    <property type="match status" value="1"/>
</dbReference>
<dbReference type="GO" id="GO:0070987">
    <property type="term" value="P:error-free translesion synthesis"/>
    <property type="evidence" value="ECO:0007669"/>
    <property type="project" value="TreeGrafter"/>
</dbReference>
<dbReference type="GO" id="GO:0042276">
    <property type="term" value="P:error-prone translesion synthesis"/>
    <property type="evidence" value="ECO:0007669"/>
    <property type="project" value="InterPro"/>
</dbReference>
<keyword evidence="10 13" id="KW-0238">DNA-binding</keyword>
<dbReference type="PIRSF" id="PIRSF036573">
    <property type="entry name" value="REV1"/>
    <property type="match status" value="1"/>
</dbReference>
<comment type="similarity">
    <text evidence="2 13">Belongs to the DNA polymerase type-Y family.</text>
</comment>
<dbReference type="FunFam" id="3.30.1490.100:FF:000001">
    <property type="entry name" value="DNA repair protein REV1"/>
    <property type="match status" value="1"/>
</dbReference>
<feature type="domain" description="BRCT" evidence="16">
    <location>
        <begin position="44"/>
        <end position="131"/>
    </location>
</feature>
<dbReference type="Gene3D" id="6.10.250.1490">
    <property type="match status" value="1"/>
</dbReference>
<keyword evidence="6 13" id="KW-0548">Nucleotidyltransferase</keyword>